<evidence type="ECO:0000256" key="5">
    <source>
        <dbReference type="ARBA" id="ARBA00022679"/>
    </source>
</evidence>
<keyword evidence="12" id="KW-1185">Reference proteome</keyword>
<keyword evidence="7" id="KW-0809">Transit peptide</keyword>
<feature type="transmembrane region" description="Helical" evidence="10">
    <location>
        <begin position="254"/>
        <end position="276"/>
    </location>
</feature>
<sequence length="421" mass="47284">MESLIIGSFPIPSSSRSFPVAAELSSLTTGGNGWRGDNFKTCHFPCSHAAVHVSRRAWNILENYDVMRFDHVGSNHERSAFYQRRNTKYLVNAASGHPLESEPEVYHPKSPWKSVQDSLNAFYRFSRPHTIIGTALSIISVSLLTVEKLSDLSPLFFAGMLEAIVAALLMNIYIVGLNQLSDIEIDKVNKPYLPLASGEYSVMTGVTIVSSFAIMSFSLGWIVGSWPLFWALFVSFILGTAYSINLPMLRWKRFAFIAAMCILAVRAVIVQIAFYLHMQTFVYRRPAVVSRPLIFATAFMSFFSVVIALFKDIPDIDGDKIYGIRSFTVRLGQKRVFWICISLLQMAYSVAMLVGVASSCLWSKYVTVLGHAALAIILWNRAKSIDLTSKAAITSFYMFIWKVTVYLSLMNVNAARRLFKF</sequence>
<dbReference type="Proteomes" id="UP000325577">
    <property type="component" value="Linkage Group LG17"/>
</dbReference>
<keyword evidence="3" id="KW-0150">Chloroplast</keyword>
<keyword evidence="8 10" id="KW-1133">Transmembrane helix</keyword>
<evidence type="ECO:0000256" key="1">
    <source>
        <dbReference type="ARBA" id="ARBA00004508"/>
    </source>
</evidence>
<gene>
    <name evidence="11" type="ORF">F0562_030669</name>
</gene>
<evidence type="ECO:0000256" key="6">
    <source>
        <dbReference type="ARBA" id="ARBA00022692"/>
    </source>
</evidence>
<dbReference type="InterPro" id="IPR000537">
    <property type="entry name" value="UbiA_prenyltransferase"/>
</dbReference>
<organism evidence="11 12">
    <name type="scientific">Nyssa sinensis</name>
    <dbReference type="NCBI Taxonomy" id="561372"/>
    <lineage>
        <taxon>Eukaryota</taxon>
        <taxon>Viridiplantae</taxon>
        <taxon>Streptophyta</taxon>
        <taxon>Embryophyta</taxon>
        <taxon>Tracheophyta</taxon>
        <taxon>Spermatophyta</taxon>
        <taxon>Magnoliopsida</taxon>
        <taxon>eudicotyledons</taxon>
        <taxon>Gunneridae</taxon>
        <taxon>Pentapetalae</taxon>
        <taxon>asterids</taxon>
        <taxon>Cornales</taxon>
        <taxon>Nyssaceae</taxon>
        <taxon>Nyssa</taxon>
    </lineage>
</organism>
<dbReference type="Gene3D" id="1.10.357.140">
    <property type="entry name" value="UbiA prenyltransferase"/>
    <property type="match status" value="1"/>
</dbReference>
<feature type="transmembrane region" description="Helical" evidence="10">
    <location>
        <begin position="155"/>
        <end position="180"/>
    </location>
</feature>
<dbReference type="Gene3D" id="1.20.120.1780">
    <property type="entry name" value="UbiA prenyltransferase"/>
    <property type="match status" value="1"/>
</dbReference>
<feature type="transmembrane region" description="Helical" evidence="10">
    <location>
        <begin position="362"/>
        <end position="379"/>
    </location>
</feature>
<evidence type="ECO:0000256" key="8">
    <source>
        <dbReference type="ARBA" id="ARBA00022989"/>
    </source>
</evidence>
<reference evidence="11 12" key="1">
    <citation type="submission" date="2019-09" db="EMBL/GenBank/DDBJ databases">
        <title>A chromosome-level genome assembly of the Chinese tupelo Nyssa sinensis.</title>
        <authorList>
            <person name="Yang X."/>
            <person name="Kang M."/>
            <person name="Yang Y."/>
            <person name="Xiong H."/>
            <person name="Wang M."/>
            <person name="Zhang Z."/>
            <person name="Wang Z."/>
            <person name="Wu H."/>
            <person name="Ma T."/>
            <person name="Liu J."/>
            <person name="Xi Z."/>
        </authorList>
    </citation>
    <scope>NUCLEOTIDE SEQUENCE [LARGE SCALE GENOMIC DNA]</scope>
    <source>
        <strain evidence="11">J267</strain>
        <tissue evidence="11">Leaf</tissue>
    </source>
</reference>
<evidence type="ECO:0000313" key="11">
    <source>
        <dbReference type="EMBL" id="KAA8535666.1"/>
    </source>
</evidence>
<evidence type="ECO:0000256" key="2">
    <source>
        <dbReference type="ARBA" id="ARBA00005985"/>
    </source>
</evidence>
<comment type="subcellular location">
    <subcellularLocation>
        <location evidence="1">Plastid</location>
        <location evidence="1">Chloroplast membrane</location>
        <topology evidence="1">Multi-pass membrane protein</topology>
    </subcellularLocation>
</comment>
<proteinExistence type="inferred from homology"/>
<feature type="transmembrane region" description="Helical" evidence="10">
    <location>
        <begin position="130"/>
        <end position="149"/>
    </location>
</feature>
<name>A0A5J5B0G6_9ASTE</name>
<dbReference type="PANTHER" id="PTHR43009">
    <property type="entry name" value="HOMOGENTISATE SOLANESYLTRANSFERASE, CHLOROPLASTIC"/>
    <property type="match status" value="1"/>
</dbReference>
<feature type="transmembrane region" description="Helical" evidence="10">
    <location>
        <begin position="200"/>
        <end position="222"/>
    </location>
</feature>
<evidence type="ECO:0000256" key="10">
    <source>
        <dbReference type="SAM" id="Phobius"/>
    </source>
</evidence>
<keyword evidence="4" id="KW-0934">Plastid</keyword>
<dbReference type="PANTHER" id="PTHR43009:SF6">
    <property type="entry name" value="HOMOGENTISATE PHYTYLTRANSFERASE 1, CHLOROPLASTIC"/>
    <property type="match status" value="1"/>
</dbReference>
<dbReference type="CDD" id="cd13960">
    <property type="entry name" value="PT_UbiA_HPT1"/>
    <property type="match status" value="1"/>
</dbReference>
<dbReference type="GO" id="GO:0004659">
    <property type="term" value="F:prenyltransferase activity"/>
    <property type="evidence" value="ECO:0007669"/>
    <property type="project" value="InterPro"/>
</dbReference>
<dbReference type="AlphaFoldDB" id="A0A5J5B0G6"/>
<keyword evidence="9 10" id="KW-0472">Membrane</keyword>
<keyword evidence="6 10" id="KW-0812">Transmembrane</keyword>
<protein>
    <recommendedName>
        <fullName evidence="13">Homogentisate phytyltransferase</fullName>
    </recommendedName>
</protein>
<accession>A0A5J5B0G6</accession>
<dbReference type="InterPro" id="IPR044502">
    <property type="entry name" value="AtHST-like"/>
</dbReference>
<dbReference type="GO" id="GO:0031969">
    <property type="term" value="C:chloroplast membrane"/>
    <property type="evidence" value="ECO:0007669"/>
    <property type="project" value="UniProtKB-SubCell"/>
</dbReference>
<evidence type="ECO:0000256" key="4">
    <source>
        <dbReference type="ARBA" id="ARBA00022640"/>
    </source>
</evidence>
<comment type="similarity">
    <text evidence="2">Belongs to the UbiA prenyltransferase family.</text>
</comment>
<feature type="transmembrane region" description="Helical" evidence="10">
    <location>
        <begin position="288"/>
        <end position="310"/>
    </location>
</feature>
<dbReference type="OrthoDB" id="1502398at2759"/>
<feature type="transmembrane region" description="Helical" evidence="10">
    <location>
        <begin position="391"/>
        <end position="409"/>
    </location>
</feature>
<dbReference type="InterPro" id="IPR044878">
    <property type="entry name" value="UbiA_sf"/>
</dbReference>
<evidence type="ECO:0000256" key="3">
    <source>
        <dbReference type="ARBA" id="ARBA00022528"/>
    </source>
</evidence>
<dbReference type="FunFam" id="1.10.357.140:FF:000011">
    <property type="entry name" value="Homogentisate phytyltransferase 1"/>
    <property type="match status" value="1"/>
</dbReference>
<dbReference type="NCBIfam" id="NF009525">
    <property type="entry name" value="PRK12887.1"/>
    <property type="match status" value="1"/>
</dbReference>
<evidence type="ECO:0000313" key="12">
    <source>
        <dbReference type="Proteomes" id="UP000325577"/>
    </source>
</evidence>
<dbReference type="Pfam" id="PF01040">
    <property type="entry name" value="UbiA"/>
    <property type="match status" value="1"/>
</dbReference>
<evidence type="ECO:0000256" key="9">
    <source>
        <dbReference type="ARBA" id="ARBA00023136"/>
    </source>
</evidence>
<feature type="transmembrane region" description="Helical" evidence="10">
    <location>
        <begin position="336"/>
        <end position="356"/>
    </location>
</feature>
<dbReference type="EMBL" id="CM018040">
    <property type="protein sequence ID" value="KAA8535666.1"/>
    <property type="molecule type" value="Genomic_DNA"/>
</dbReference>
<evidence type="ECO:0008006" key="13">
    <source>
        <dbReference type="Google" id="ProtNLM"/>
    </source>
</evidence>
<evidence type="ECO:0000256" key="7">
    <source>
        <dbReference type="ARBA" id="ARBA00022946"/>
    </source>
</evidence>
<feature type="transmembrane region" description="Helical" evidence="10">
    <location>
        <begin position="228"/>
        <end position="247"/>
    </location>
</feature>
<keyword evidence="5" id="KW-0808">Transferase</keyword>